<dbReference type="OrthoDB" id="196858at2759"/>
<keyword evidence="5" id="KW-1185">Reference proteome</keyword>
<evidence type="ECO:0000259" key="3">
    <source>
        <dbReference type="PROSITE" id="PS50848"/>
    </source>
</evidence>
<comment type="caution">
    <text evidence="4">The sequence shown here is derived from an EMBL/GenBank/DDBJ whole genome shotgun (WGS) entry which is preliminary data.</text>
</comment>
<evidence type="ECO:0000256" key="1">
    <source>
        <dbReference type="SAM" id="MobiDB-lite"/>
    </source>
</evidence>
<gene>
    <name evidence="4" type="ORF">K437DRAFT_85961</name>
</gene>
<feature type="compositionally biased region" description="Low complexity" evidence="1">
    <location>
        <begin position="1275"/>
        <end position="1284"/>
    </location>
</feature>
<dbReference type="GeneID" id="25267884"/>
<dbReference type="GO" id="GO:0005737">
    <property type="term" value="C:cytoplasm"/>
    <property type="evidence" value="ECO:0007669"/>
    <property type="project" value="UniProtKB-ARBA"/>
</dbReference>
<dbReference type="InterPro" id="IPR002913">
    <property type="entry name" value="START_lipid-bd_dom"/>
</dbReference>
<feature type="compositionally biased region" description="Polar residues" evidence="1">
    <location>
        <begin position="1246"/>
        <end position="1262"/>
    </location>
</feature>
<dbReference type="GO" id="GO:0008289">
    <property type="term" value="F:lipid binding"/>
    <property type="evidence" value="ECO:0007669"/>
    <property type="project" value="InterPro"/>
</dbReference>
<dbReference type="SUPFAM" id="SSF55961">
    <property type="entry name" value="Bet v1-like"/>
    <property type="match status" value="3"/>
</dbReference>
<reference evidence="4 5" key="1">
    <citation type="submission" date="2014-05" db="EMBL/GenBank/DDBJ databases">
        <title>Draft genome sequence of a rare smut relative, Tilletiaria anomala UBC 951.</title>
        <authorList>
            <consortium name="DOE Joint Genome Institute"/>
            <person name="Toome M."/>
            <person name="Kuo A."/>
            <person name="Henrissat B."/>
            <person name="Lipzen A."/>
            <person name="Tritt A."/>
            <person name="Yoshinaga Y."/>
            <person name="Zane M."/>
            <person name="Barry K."/>
            <person name="Grigoriev I.V."/>
            <person name="Spatafora J.W."/>
            <person name="Aimea M.C."/>
        </authorList>
    </citation>
    <scope>NUCLEOTIDE SEQUENCE [LARGE SCALE GENOMIC DNA]</scope>
    <source>
        <strain evidence="4 5">UBC 951</strain>
    </source>
</reference>
<dbReference type="PANTHER" id="PTHR19308">
    <property type="entry name" value="PHOSPHATIDYLCHOLINE TRANSFER PROTEIN"/>
    <property type="match status" value="1"/>
</dbReference>
<feature type="compositionally biased region" description="Polar residues" evidence="1">
    <location>
        <begin position="1337"/>
        <end position="1348"/>
    </location>
</feature>
<accession>A0A066W3C9</accession>
<keyword evidence="2" id="KW-0472">Membrane</keyword>
<feature type="transmembrane region" description="Helical" evidence="2">
    <location>
        <begin position="1652"/>
        <end position="1671"/>
    </location>
</feature>
<feature type="region of interest" description="Disordered" evidence="1">
    <location>
        <begin position="1244"/>
        <end position="1284"/>
    </location>
</feature>
<dbReference type="PROSITE" id="PS50848">
    <property type="entry name" value="START"/>
    <property type="match status" value="2"/>
</dbReference>
<keyword evidence="2" id="KW-0812">Transmembrane</keyword>
<feature type="region of interest" description="Disordered" evidence="1">
    <location>
        <begin position="873"/>
        <end position="922"/>
    </location>
</feature>
<organism evidence="4 5">
    <name type="scientific">Tilletiaria anomala (strain ATCC 24038 / CBS 436.72 / UBC 951)</name>
    <dbReference type="NCBI Taxonomy" id="1037660"/>
    <lineage>
        <taxon>Eukaryota</taxon>
        <taxon>Fungi</taxon>
        <taxon>Dikarya</taxon>
        <taxon>Basidiomycota</taxon>
        <taxon>Ustilaginomycotina</taxon>
        <taxon>Exobasidiomycetes</taxon>
        <taxon>Georgefischeriales</taxon>
        <taxon>Tilletiariaceae</taxon>
        <taxon>Tilletiaria</taxon>
    </lineage>
</organism>
<dbReference type="HOGENOM" id="CLU_002853_0_0_1"/>
<feature type="domain" description="START" evidence="3">
    <location>
        <begin position="517"/>
        <end position="716"/>
    </location>
</feature>
<keyword evidence="2" id="KW-1133">Transmembrane helix</keyword>
<dbReference type="InterPro" id="IPR023393">
    <property type="entry name" value="START-like_dom_sf"/>
</dbReference>
<feature type="domain" description="START" evidence="3">
    <location>
        <begin position="27"/>
        <end position="301"/>
    </location>
</feature>
<dbReference type="RefSeq" id="XP_013244108.1">
    <property type="nucleotide sequence ID" value="XM_013388654.1"/>
</dbReference>
<evidence type="ECO:0000256" key="2">
    <source>
        <dbReference type="SAM" id="Phobius"/>
    </source>
</evidence>
<dbReference type="STRING" id="1037660.A0A066W3C9"/>
<feature type="region of interest" description="Disordered" evidence="1">
    <location>
        <begin position="1539"/>
        <end position="1560"/>
    </location>
</feature>
<dbReference type="CDD" id="cd00177">
    <property type="entry name" value="START"/>
    <property type="match status" value="1"/>
</dbReference>
<protein>
    <recommendedName>
        <fullName evidence="3">START domain-containing protein</fullName>
    </recommendedName>
</protein>
<sequence>MEDVERAAAQREAIVQEAISLFQKLAVSSTSSAWKRVVLQSATGAQEGASNSYPLAAIDGGISLAKTGSARTVFRQSGKIEQDKEGASDPSAVAFPTSENGRASDQQMATFQLCGLEKASRIIVHRRSNPHRKGPDVFRATFEVPFEGDSPDLEGFRSALTTPDARSQWDGLVESSELIEMPDPVTRVTKTNFRLGWPASPRDAITVSRTIEDDKTLIDVTTSLRASPDAPAYLRPAPPYVRSHVHISAWCIQLPSSTSTRGRDESIKITAFWSWNLKGAWLGLPTGGLGNQLQLLLRHLVTYVREQSSRIPTLRHFDSGVDVEHLTFDASRDTLAVDYSIVGEDLGGRDAASEPEHGQTGPVIGFGMSAAEGWDVKIKVRAYGPAATSTATTPDWRAVVQRQKGSTRLNLQVHHGKIPSAEDVARASITIQRVAASNDIRVNGDVTQVNLAEPKCPRAAPAGVLDDAASLSGISIASNGTTAADSSQMKPTMSESGRAANVSHAIDSLIRRNYIYFTSLLQEPEAKWKRVSDSRGVTVTQLDSIDPTLVVYRAEATFVGVGVWGLFSTINTPGARQHWDKGLEDSQLLADVNDLSSLWWDRTKAAWPVSARDNVTLQTSYKSTSSVHIFAFSTDDRALFPEIPAVPATTIRTQIDLRGWSVESLSPTTVHVTLLEQSDPKGWTSKSAVPSCMTAAVAGVGDYAIKFGGPPIVTRLLGAKAKSSKYEHDKAEYRFEYEMTQLEGSDDLQDLPHVECELRCDVETWSPNLDLVIDPPPINVSCLRRHRLGQGAGGLWLTIEHASASLEDDAARIIVRKGNMGTQKGLVLVNGASIKVDQDELDDTHMQELFRTKRSRPQRVPLDLTSPAYLATHNTRVRGSPALTPSTDMPPETPSRSATISERAASPAHSVEVAPASTKRSDNDIMTGPLDVLFLLRRIYAERSPDPAVTPAGWTLVSERNGVHVRRKLMQSISLTVFIQRADKVVQGLAAEDLLHAVSSLDMKKRCDERIESIVRLESYGHGAGTYHMKTKPSFPFRGRAFHVAHLTARTAPQEEEDEGSRVISVSKPVAYFYAAASYAESNVEFPSSRLNPTGLPVGKVLIDGWILETLDPYASSTNQIPSTRCTHVTAIDYAGSLPSAVNTSWNAPLPRIVDSFEAVLKKEGVAPFSIKPPPCLLVVGDGTDESADSAWVAHDPGLRKILLRSDFDPVSRRYEALALLRPLPSDVPRAAALSDASTERGLAQSAATLSKPPSLSNSPQLDQALGVHQRTEPSVTRTTSISSLSSAVSEARRAASARRDPRRSDVFFEVEVELKHFPYGYNVDCKAAFVSSGKSSPELNRASTSSEGDAAPSKESVLDLRDELPAGDSIALRTLIYDLPPSALLAATLDPGARLRCHLVRVVLAEEQFSTTEGPSIRERLNNEQALFSFAIDCKPGSQSEFSGIEELSPSGSSTPVEGIFTVLGERVEVVHVNQTSAMLQREDRDSDKVVVLRKTSDGDAPYVPSLLAQPIAANMELKTPPMSHIQPTALKGPSFAQDVKAEPDTPGASTPVLDGHTIGASDEAASSLTRENPVTAATTQIMNILNNYPLTRLSATTTGVTTSMASGTTTHSTSSDGSKAAEGAITATAGGMEPQQQLHSLMEGLQTRTYSISTLILVAMIFFLLGSLVRSLQSPADFVLLPPSTTGLSSPDAIAVELRRFFADVGTGASGVATREMKRLLEIKKIIFGWDLVIALARR</sequence>
<proteinExistence type="predicted"/>
<dbReference type="OMA" id="WLTITHD"/>
<dbReference type="InterPro" id="IPR051213">
    <property type="entry name" value="START_lipid_transfer"/>
</dbReference>
<dbReference type="Proteomes" id="UP000027361">
    <property type="component" value="Unassembled WGS sequence"/>
</dbReference>
<feature type="region of interest" description="Disordered" evidence="1">
    <location>
        <begin position="1337"/>
        <end position="1358"/>
    </location>
</feature>
<name>A0A066W3C9_TILAU</name>
<dbReference type="Gene3D" id="3.30.530.20">
    <property type="match status" value="3"/>
</dbReference>
<dbReference type="EMBL" id="JMSN01000025">
    <property type="protein sequence ID" value="KDN48452.1"/>
    <property type="molecule type" value="Genomic_DNA"/>
</dbReference>
<evidence type="ECO:0000313" key="4">
    <source>
        <dbReference type="EMBL" id="KDN48452.1"/>
    </source>
</evidence>
<dbReference type="Pfam" id="PF01852">
    <property type="entry name" value="START"/>
    <property type="match status" value="2"/>
</dbReference>
<evidence type="ECO:0000313" key="5">
    <source>
        <dbReference type="Proteomes" id="UP000027361"/>
    </source>
</evidence>
<dbReference type="InParanoid" id="A0A066W3C9"/>
<dbReference type="PANTHER" id="PTHR19308:SF54">
    <property type="entry name" value="START DOMAIN-CONTAINING PROTEIN"/>
    <property type="match status" value="1"/>
</dbReference>